<comment type="caution">
    <text evidence="1">The sequence shown here is derived from an EMBL/GenBank/DDBJ whole genome shotgun (WGS) entry which is preliminary data.</text>
</comment>
<evidence type="ECO:0000313" key="2">
    <source>
        <dbReference type="Proteomes" id="UP000221980"/>
    </source>
</evidence>
<keyword evidence="2" id="KW-1185">Reference proteome</keyword>
<name>A0A2D0JQD3_9GAMM</name>
<dbReference type="OrthoDB" id="6448044at2"/>
<gene>
    <name evidence="1" type="ORF">Xmir_02332</name>
</gene>
<dbReference type="Proteomes" id="UP000221980">
    <property type="component" value="Unassembled WGS sequence"/>
</dbReference>
<reference evidence="1 2" key="1">
    <citation type="journal article" date="2017" name="Nat. Microbiol.">
        <title>Natural product diversity associated with the nematode symbionts Photorhabdus and Xenorhabdus.</title>
        <authorList>
            <person name="Tobias N.J."/>
            <person name="Wolff H."/>
            <person name="Djahanschiri B."/>
            <person name="Grundmann F."/>
            <person name="Kronenwerth M."/>
            <person name="Shi Y.M."/>
            <person name="Simonyi S."/>
            <person name="Grun P."/>
            <person name="Shapiro-Ilan D."/>
            <person name="Pidot S.J."/>
            <person name="Stinear T.P."/>
            <person name="Ebersberger I."/>
            <person name="Bode H.B."/>
        </authorList>
    </citation>
    <scope>NUCLEOTIDE SEQUENCE [LARGE SCALE GENOMIC DNA]</scope>
    <source>
        <strain evidence="1 2">DSM 17902</strain>
    </source>
</reference>
<accession>A0A2D0JQD3</accession>
<sequence length="63" mass="7268">MTKDNKIKLARLSTACDPFLDEDIGMLDKEQIKTEDFIDVIDDKNVKYDMAGVIIVKIFYLII</sequence>
<dbReference type="AlphaFoldDB" id="A0A2D0JQD3"/>
<dbReference type="EMBL" id="NITZ01000010">
    <property type="protein sequence ID" value="PHM48529.1"/>
    <property type="molecule type" value="Genomic_DNA"/>
</dbReference>
<organism evidence="1 2">
    <name type="scientific">Xenorhabdus miraniensis</name>
    <dbReference type="NCBI Taxonomy" id="351674"/>
    <lineage>
        <taxon>Bacteria</taxon>
        <taxon>Pseudomonadati</taxon>
        <taxon>Pseudomonadota</taxon>
        <taxon>Gammaproteobacteria</taxon>
        <taxon>Enterobacterales</taxon>
        <taxon>Morganellaceae</taxon>
        <taxon>Xenorhabdus</taxon>
    </lineage>
</organism>
<evidence type="ECO:0000313" key="1">
    <source>
        <dbReference type="EMBL" id="PHM48529.1"/>
    </source>
</evidence>
<proteinExistence type="predicted"/>
<protein>
    <submittedName>
        <fullName evidence="1">Uncharacterized protein</fullName>
    </submittedName>
</protein>
<dbReference type="RefSeq" id="WP_099114415.1">
    <property type="nucleotide sequence ID" value="NZ_CAWNQI010000002.1"/>
</dbReference>